<evidence type="ECO:0000313" key="13">
    <source>
        <dbReference type="Proteomes" id="UP001596044"/>
    </source>
</evidence>
<sequence>MPKLEFARANPIPEAYWFLFDHSPGGISIATDPLCSTIIHNKKASRMLRIHAGGAFSHSSKEPPKVKVYKDGVELSAAEMPIQRSARLRDEVQNEVLEFVWEDGHKSISVWNTTPIYDESGVVRGVLATSEDISHYVLKEREARLDKEHLERVVREKIEEHARLRNEVERLDRLSLVAQMAASISHEVRNPITTVRGFLQLIMQRKSFFNYQKYYDLIINELDRANEIIGNFLSLSKNNNSMDREEQDLLATFHAVLPLLEADALMMGKKMVFMEKQVSKLWMNTKEIQQVLINLVRNGLEASPTGACVTVELFEDHRRVGFSVKDEGSGIPVSIVEQLGTPFLTTKASGTGLGLSICYDIARRHQADINVETDSRGSTFIFTFHKEQHHPELT</sequence>
<keyword evidence="7 12" id="KW-0067">ATP-binding</keyword>
<dbReference type="InterPro" id="IPR003661">
    <property type="entry name" value="HisK_dim/P_dom"/>
</dbReference>
<dbReference type="InterPro" id="IPR004358">
    <property type="entry name" value="Sig_transdc_His_kin-like_C"/>
</dbReference>
<evidence type="ECO:0000256" key="7">
    <source>
        <dbReference type="ARBA" id="ARBA00022840"/>
    </source>
</evidence>
<dbReference type="SMART" id="SM00387">
    <property type="entry name" value="HATPase_c"/>
    <property type="match status" value="1"/>
</dbReference>
<evidence type="ECO:0000256" key="8">
    <source>
        <dbReference type="ARBA" id="ARBA00023012"/>
    </source>
</evidence>
<evidence type="ECO:0000256" key="3">
    <source>
        <dbReference type="ARBA" id="ARBA00022553"/>
    </source>
</evidence>
<dbReference type="Gene3D" id="3.30.565.10">
    <property type="entry name" value="Histidine kinase-like ATPase, C-terminal domain"/>
    <property type="match status" value="1"/>
</dbReference>
<keyword evidence="3" id="KW-0597">Phosphoprotein</keyword>
<dbReference type="PRINTS" id="PR00344">
    <property type="entry name" value="BCTRLSENSOR"/>
</dbReference>
<dbReference type="PANTHER" id="PTHR43065">
    <property type="entry name" value="SENSOR HISTIDINE KINASE"/>
    <property type="match status" value="1"/>
</dbReference>
<keyword evidence="4" id="KW-0808">Transferase</keyword>
<evidence type="ECO:0000256" key="1">
    <source>
        <dbReference type="ARBA" id="ARBA00000085"/>
    </source>
</evidence>
<comment type="caution">
    <text evidence="12">The sequence shown here is derived from an EMBL/GenBank/DDBJ whole genome shotgun (WGS) entry which is preliminary data.</text>
</comment>
<evidence type="ECO:0000313" key="12">
    <source>
        <dbReference type="EMBL" id="MFC5448601.1"/>
    </source>
</evidence>
<keyword evidence="6" id="KW-0418">Kinase</keyword>
<dbReference type="SMART" id="SM00388">
    <property type="entry name" value="HisKA"/>
    <property type="match status" value="1"/>
</dbReference>
<feature type="domain" description="PAC" evidence="11">
    <location>
        <begin position="90"/>
        <end position="145"/>
    </location>
</feature>
<dbReference type="CDD" id="cd00082">
    <property type="entry name" value="HisKA"/>
    <property type="match status" value="1"/>
</dbReference>
<dbReference type="Pfam" id="PF02518">
    <property type="entry name" value="HATPase_c"/>
    <property type="match status" value="1"/>
</dbReference>
<dbReference type="PROSITE" id="PS50109">
    <property type="entry name" value="HIS_KIN"/>
    <property type="match status" value="1"/>
</dbReference>
<keyword evidence="13" id="KW-1185">Reference proteome</keyword>
<proteinExistence type="predicted"/>
<dbReference type="EMBL" id="JBHSMJ010000009">
    <property type="protein sequence ID" value="MFC5448601.1"/>
    <property type="molecule type" value="Genomic_DNA"/>
</dbReference>
<evidence type="ECO:0000259" key="11">
    <source>
        <dbReference type="PROSITE" id="PS50113"/>
    </source>
</evidence>
<evidence type="ECO:0000256" key="6">
    <source>
        <dbReference type="ARBA" id="ARBA00022777"/>
    </source>
</evidence>
<evidence type="ECO:0000256" key="9">
    <source>
        <dbReference type="SAM" id="Coils"/>
    </source>
</evidence>
<name>A0ABW0K6W3_9BACL</name>
<dbReference type="Pfam" id="PF00512">
    <property type="entry name" value="HisKA"/>
    <property type="match status" value="1"/>
</dbReference>
<comment type="catalytic activity">
    <reaction evidence="1">
        <text>ATP + protein L-histidine = ADP + protein N-phospho-L-histidine.</text>
        <dbReference type="EC" id="2.7.13.3"/>
    </reaction>
</comment>
<dbReference type="Gene3D" id="1.10.287.130">
    <property type="match status" value="1"/>
</dbReference>
<dbReference type="InterPro" id="IPR036097">
    <property type="entry name" value="HisK_dim/P_sf"/>
</dbReference>
<evidence type="ECO:0000259" key="10">
    <source>
        <dbReference type="PROSITE" id="PS50109"/>
    </source>
</evidence>
<keyword evidence="9" id="KW-0175">Coiled coil</keyword>
<dbReference type="InterPro" id="IPR036890">
    <property type="entry name" value="HATPase_C_sf"/>
</dbReference>
<feature type="domain" description="Histidine kinase" evidence="10">
    <location>
        <begin position="183"/>
        <end position="388"/>
    </location>
</feature>
<dbReference type="EC" id="2.7.13.3" evidence="2"/>
<dbReference type="PANTHER" id="PTHR43065:SF46">
    <property type="entry name" value="C4-DICARBOXYLATE TRANSPORT SENSOR PROTEIN DCTB"/>
    <property type="match status" value="1"/>
</dbReference>
<dbReference type="SUPFAM" id="SSF55874">
    <property type="entry name" value="ATPase domain of HSP90 chaperone/DNA topoisomerase II/histidine kinase"/>
    <property type="match status" value="1"/>
</dbReference>
<dbReference type="RefSeq" id="WP_270878266.1">
    <property type="nucleotide sequence ID" value="NZ_JAQFVF010000018.1"/>
</dbReference>
<organism evidence="12 13">
    <name type="scientific">Paenibacillus aestuarii</name>
    <dbReference type="NCBI Taxonomy" id="516965"/>
    <lineage>
        <taxon>Bacteria</taxon>
        <taxon>Bacillati</taxon>
        <taxon>Bacillota</taxon>
        <taxon>Bacilli</taxon>
        <taxon>Bacillales</taxon>
        <taxon>Paenibacillaceae</taxon>
        <taxon>Paenibacillus</taxon>
    </lineage>
</organism>
<dbReference type="Gene3D" id="3.30.450.20">
    <property type="entry name" value="PAS domain"/>
    <property type="match status" value="1"/>
</dbReference>
<feature type="coiled-coil region" evidence="9">
    <location>
        <begin position="147"/>
        <end position="174"/>
    </location>
</feature>
<accession>A0ABW0K6W3</accession>
<protein>
    <recommendedName>
        <fullName evidence="2">histidine kinase</fullName>
        <ecNumber evidence="2">2.7.13.3</ecNumber>
    </recommendedName>
</protein>
<keyword evidence="8" id="KW-0902">Two-component regulatory system</keyword>
<dbReference type="Proteomes" id="UP001596044">
    <property type="component" value="Unassembled WGS sequence"/>
</dbReference>
<dbReference type="InterPro" id="IPR005467">
    <property type="entry name" value="His_kinase_dom"/>
</dbReference>
<dbReference type="PROSITE" id="PS50113">
    <property type="entry name" value="PAC"/>
    <property type="match status" value="1"/>
</dbReference>
<dbReference type="InterPro" id="IPR003594">
    <property type="entry name" value="HATPase_dom"/>
</dbReference>
<evidence type="ECO:0000256" key="2">
    <source>
        <dbReference type="ARBA" id="ARBA00012438"/>
    </source>
</evidence>
<dbReference type="GO" id="GO:0005524">
    <property type="term" value="F:ATP binding"/>
    <property type="evidence" value="ECO:0007669"/>
    <property type="project" value="UniProtKB-KW"/>
</dbReference>
<dbReference type="SUPFAM" id="SSF47384">
    <property type="entry name" value="Homodimeric domain of signal transducing histidine kinase"/>
    <property type="match status" value="1"/>
</dbReference>
<gene>
    <name evidence="12" type="ORF">ACFPOG_10025</name>
</gene>
<keyword evidence="5" id="KW-0547">Nucleotide-binding</keyword>
<dbReference type="InterPro" id="IPR000700">
    <property type="entry name" value="PAS-assoc_C"/>
</dbReference>
<reference evidence="13" key="1">
    <citation type="journal article" date="2019" name="Int. J. Syst. Evol. Microbiol.">
        <title>The Global Catalogue of Microorganisms (GCM) 10K type strain sequencing project: providing services to taxonomists for standard genome sequencing and annotation.</title>
        <authorList>
            <consortium name="The Broad Institute Genomics Platform"/>
            <consortium name="The Broad Institute Genome Sequencing Center for Infectious Disease"/>
            <person name="Wu L."/>
            <person name="Ma J."/>
        </authorList>
    </citation>
    <scope>NUCLEOTIDE SEQUENCE [LARGE SCALE GENOMIC DNA]</scope>
    <source>
        <strain evidence="13">KACC 11904</strain>
    </source>
</reference>
<evidence type="ECO:0000256" key="4">
    <source>
        <dbReference type="ARBA" id="ARBA00022679"/>
    </source>
</evidence>
<evidence type="ECO:0000256" key="5">
    <source>
        <dbReference type="ARBA" id="ARBA00022741"/>
    </source>
</evidence>